<dbReference type="VEuPathDB" id="FungiDB:F9C07_5377"/>
<sequence length="89" mass="10352">MGVNDLMVTFRRNRGYHCRPWSEYKSIGPEATAAVVDAGWSCSELDRIAGYLRGDIFDKRYLDQLRQQARNNRRRISYGKSADYPSVFK</sequence>
<proteinExistence type="predicted"/>
<dbReference type="VEuPathDB" id="FungiDB:AFLA_007612"/>
<reference evidence="2" key="1">
    <citation type="journal article" date="2021" name="G3 (Bethesda)">
        <title>Chromosome assembled and annotated genome sequence of Aspergillus flavus NRRL 3357.</title>
        <authorList>
            <person name="Skerker J.M."/>
            <person name="Pianalto K.M."/>
            <person name="Mondo S.J."/>
            <person name="Yang K."/>
            <person name="Arkin A.P."/>
            <person name="Keller N.P."/>
            <person name="Grigoriev I.V."/>
            <person name="Louise Glass N.L."/>
        </authorList>
    </citation>
    <scope>NUCLEOTIDE SEQUENCE [LARGE SCALE GENOMIC DNA]</scope>
    <source>
        <strain evidence="2">ATCC 200026 / FGSC A1120 / IAM 13836 / NRRL 3357 / JCM 12722 / SRRC 167</strain>
    </source>
</reference>
<dbReference type="OMA" id="MECFAGF"/>
<dbReference type="AlphaFoldDB" id="A0A7U2R097"/>
<evidence type="ECO:0000313" key="1">
    <source>
        <dbReference type="EMBL" id="QRD91331.1"/>
    </source>
</evidence>
<keyword evidence="2" id="KW-1185">Reference proteome</keyword>
<dbReference type="EMBL" id="CP044617">
    <property type="protein sequence ID" value="QRD91331.1"/>
    <property type="molecule type" value="Genomic_DNA"/>
</dbReference>
<evidence type="ECO:0000313" key="2">
    <source>
        <dbReference type="Proteomes" id="UP000596276"/>
    </source>
</evidence>
<name>A0A7U2R097_ASPFN</name>
<accession>A0A7U2R097</accession>
<gene>
    <name evidence="1" type="ORF">F9C07_5377</name>
</gene>
<organism evidence="1 2">
    <name type="scientific">Aspergillus flavus (strain ATCC 200026 / FGSC A1120 / IAM 13836 / NRRL 3357 / JCM 12722 / SRRC 167)</name>
    <dbReference type="NCBI Taxonomy" id="332952"/>
    <lineage>
        <taxon>Eukaryota</taxon>
        <taxon>Fungi</taxon>
        <taxon>Dikarya</taxon>
        <taxon>Ascomycota</taxon>
        <taxon>Pezizomycotina</taxon>
        <taxon>Eurotiomycetes</taxon>
        <taxon>Eurotiomycetidae</taxon>
        <taxon>Eurotiales</taxon>
        <taxon>Aspergillaceae</taxon>
        <taxon>Aspergillus</taxon>
        <taxon>Aspergillus subgen. Circumdati</taxon>
    </lineage>
</organism>
<dbReference type="Proteomes" id="UP000596276">
    <property type="component" value="Chromosome 7"/>
</dbReference>
<protein>
    <submittedName>
        <fullName evidence="1">Uncharacterized protein</fullName>
    </submittedName>
</protein>